<proteinExistence type="predicted"/>
<evidence type="ECO:0000313" key="2">
    <source>
        <dbReference type="EMBL" id="SHH79236.1"/>
    </source>
</evidence>
<feature type="domain" description="Dinitrogenase iron-molybdenum cofactor biosynthesis" evidence="1">
    <location>
        <begin position="8"/>
        <end position="96"/>
    </location>
</feature>
<dbReference type="EMBL" id="FQXO01000076">
    <property type="protein sequence ID" value="SHH79236.1"/>
    <property type="molecule type" value="Genomic_DNA"/>
</dbReference>
<dbReference type="PANTHER" id="PTHR42983:SF1">
    <property type="entry name" value="IRON-MOLYBDENUM PROTEIN"/>
    <property type="match status" value="1"/>
</dbReference>
<sequence length="118" mass="12886">MRIALAVDGNYVSQHFGHCEGFELVDIQDNEVKNRVFVPNPGHRPGFLPKFLSEKGVNTIIAGGMGETAQALFNENGIDVLVGISGSIEDVIKEYIDGKLVSSNEVCERHEHHGECGH</sequence>
<gene>
    <name evidence="2" type="ORF">SAMN02745135_02152</name>
</gene>
<dbReference type="CDD" id="cd00851">
    <property type="entry name" value="MTH1175"/>
    <property type="match status" value="1"/>
</dbReference>
<dbReference type="InterPro" id="IPR003731">
    <property type="entry name" value="Di-Nase_FeMo-co_biosynth"/>
</dbReference>
<accession>A0A1M5VVG8</accession>
<name>A0A1M5VVG8_9FIRM</name>
<evidence type="ECO:0000259" key="1">
    <source>
        <dbReference type="Pfam" id="PF02579"/>
    </source>
</evidence>
<evidence type="ECO:0000313" key="3">
    <source>
        <dbReference type="Proteomes" id="UP000183967"/>
    </source>
</evidence>
<dbReference type="OrthoDB" id="280278at2"/>
<dbReference type="InterPro" id="IPR033913">
    <property type="entry name" value="MTH1175_dom"/>
</dbReference>
<protein>
    <submittedName>
        <fullName evidence="2">Predicted Fe-Mo cluster-binding protein, NifX family</fullName>
    </submittedName>
</protein>
<dbReference type="Proteomes" id="UP000183967">
    <property type="component" value="Unassembled WGS sequence"/>
</dbReference>
<dbReference type="SUPFAM" id="SSF53146">
    <property type="entry name" value="Nitrogenase accessory factor-like"/>
    <property type="match status" value="1"/>
</dbReference>
<dbReference type="PANTHER" id="PTHR42983">
    <property type="entry name" value="DINITROGENASE IRON-MOLYBDENUM COFACTOR PROTEIN-RELATED"/>
    <property type="match status" value="1"/>
</dbReference>
<dbReference type="Pfam" id="PF02579">
    <property type="entry name" value="Nitro_FeMo-Co"/>
    <property type="match status" value="1"/>
</dbReference>
<keyword evidence="3" id="KW-1185">Reference proteome</keyword>
<dbReference type="RefSeq" id="WP_073197580.1">
    <property type="nucleotide sequence ID" value="NZ_FQXO01000076.1"/>
</dbReference>
<dbReference type="InterPro" id="IPR036105">
    <property type="entry name" value="DiNase_FeMo-co_biosyn_sf"/>
</dbReference>
<organism evidence="2 3">
    <name type="scientific">Caloranaerobacter azorensis DSM 13643</name>
    <dbReference type="NCBI Taxonomy" id="1121264"/>
    <lineage>
        <taxon>Bacteria</taxon>
        <taxon>Bacillati</taxon>
        <taxon>Bacillota</taxon>
        <taxon>Tissierellia</taxon>
        <taxon>Tissierellales</taxon>
        <taxon>Thermohalobacteraceae</taxon>
        <taxon>Caloranaerobacter</taxon>
    </lineage>
</organism>
<dbReference type="Gene3D" id="3.30.420.130">
    <property type="entry name" value="Dinitrogenase iron-molybdenum cofactor biosynthesis domain"/>
    <property type="match status" value="1"/>
</dbReference>
<dbReference type="AlphaFoldDB" id="A0A1M5VVG8"/>
<reference evidence="3" key="1">
    <citation type="submission" date="2016-11" db="EMBL/GenBank/DDBJ databases">
        <authorList>
            <person name="Varghese N."/>
            <person name="Submissions S."/>
        </authorList>
    </citation>
    <scope>NUCLEOTIDE SEQUENCE [LARGE SCALE GENOMIC DNA]</scope>
    <source>
        <strain evidence="3">DSM 13643</strain>
    </source>
</reference>